<dbReference type="SUPFAM" id="SSF55781">
    <property type="entry name" value="GAF domain-like"/>
    <property type="match status" value="1"/>
</dbReference>
<feature type="domain" description="IclR-ED" evidence="8">
    <location>
        <begin position="63"/>
        <end position="241"/>
    </location>
</feature>
<dbReference type="RefSeq" id="WP_131890337.1">
    <property type="nucleotide sequence ID" value="NZ_SMKZ01000001.1"/>
</dbReference>
<keyword evidence="3" id="KW-0238">DNA-binding</keyword>
<dbReference type="GO" id="GO:0003700">
    <property type="term" value="F:DNA-binding transcription factor activity"/>
    <property type="evidence" value="ECO:0007669"/>
    <property type="project" value="TreeGrafter"/>
</dbReference>
<evidence type="ECO:0000313" key="10">
    <source>
        <dbReference type="Proteomes" id="UP000294739"/>
    </source>
</evidence>
<keyword evidence="1" id="KW-0319">Glycerol metabolism</keyword>
<sequence>MKSLSRALEVLTELSRHGHPRTLTDITNAVGLHKSTVHRMLATFVEFGLVRRDEANRYVVGLGALDLARAARGEAGPDSVVHPALAELHERTGEAVSYGQPRGGQLVRTATAGQSAAEPGSPLPMHATALGKAYLAHRPRVEVDRFVVRAPFPRLTARTVTDAYGLLRALARTRTCGYAVEDREYAETGRAVAAPVLDHDGLAVAAVAVRIPSRVTHPAELGGLAAAVTACADRIGAGLLDEAAPVVVLAHAQGA</sequence>
<dbReference type="InterPro" id="IPR029016">
    <property type="entry name" value="GAF-like_dom_sf"/>
</dbReference>
<comment type="function">
    <text evidence="5">May be an activator protein for the gylABX operon.</text>
</comment>
<evidence type="ECO:0000256" key="5">
    <source>
        <dbReference type="ARBA" id="ARBA00058938"/>
    </source>
</evidence>
<dbReference type="InParanoid" id="A0A4R5DUN2"/>
<feature type="domain" description="HTH iclR-type" evidence="7">
    <location>
        <begin position="1"/>
        <end position="62"/>
    </location>
</feature>
<dbReference type="Gene3D" id="1.10.10.10">
    <property type="entry name" value="Winged helix-like DNA-binding domain superfamily/Winged helix DNA-binding domain"/>
    <property type="match status" value="1"/>
</dbReference>
<comment type="caution">
    <text evidence="9">The sequence shown here is derived from an EMBL/GenBank/DDBJ whole genome shotgun (WGS) entry which is preliminary data.</text>
</comment>
<dbReference type="Proteomes" id="UP000294739">
    <property type="component" value="Unassembled WGS sequence"/>
</dbReference>
<dbReference type="InterPro" id="IPR014757">
    <property type="entry name" value="Tscrpt_reg_IclR_C"/>
</dbReference>
<dbReference type="PROSITE" id="PS51077">
    <property type="entry name" value="HTH_ICLR"/>
    <property type="match status" value="1"/>
</dbReference>
<gene>
    <name evidence="9" type="ORF">E1269_01785</name>
</gene>
<dbReference type="FunFam" id="1.10.10.10:FF:000056">
    <property type="entry name" value="IclR family transcriptional regulator"/>
    <property type="match status" value="1"/>
</dbReference>
<accession>A0A4R5DUN2</accession>
<keyword evidence="4" id="KW-0804">Transcription</keyword>
<dbReference type="AlphaFoldDB" id="A0A4R5DUN2"/>
<dbReference type="InterPro" id="IPR036390">
    <property type="entry name" value="WH_DNA-bd_sf"/>
</dbReference>
<dbReference type="Pfam" id="PF09339">
    <property type="entry name" value="HTH_IclR"/>
    <property type="match status" value="1"/>
</dbReference>
<dbReference type="SUPFAM" id="SSF46785">
    <property type="entry name" value="Winged helix' DNA-binding domain"/>
    <property type="match status" value="1"/>
</dbReference>
<dbReference type="InterPro" id="IPR005471">
    <property type="entry name" value="Tscrpt_reg_IclR_N"/>
</dbReference>
<evidence type="ECO:0000256" key="1">
    <source>
        <dbReference type="ARBA" id="ARBA00022798"/>
    </source>
</evidence>
<dbReference type="OrthoDB" id="8479143at2"/>
<evidence type="ECO:0000256" key="6">
    <source>
        <dbReference type="ARBA" id="ARBA00070406"/>
    </source>
</evidence>
<keyword evidence="10" id="KW-1185">Reference proteome</keyword>
<keyword evidence="2" id="KW-0805">Transcription regulation</keyword>
<organism evidence="9 10">
    <name type="scientific">Jiangella asiatica</name>
    <dbReference type="NCBI Taxonomy" id="2530372"/>
    <lineage>
        <taxon>Bacteria</taxon>
        <taxon>Bacillati</taxon>
        <taxon>Actinomycetota</taxon>
        <taxon>Actinomycetes</taxon>
        <taxon>Jiangellales</taxon>
        <taxon>Jiangellaceae</taxon>
        <taxon>Jiangella</taxon>
    </lineage>
</organism>
<dbReference type="EMBL" id="SMKZ01000001">
    <property type="protein sequence ID" value="TDE16040.1"/>
    <property type="molecule type" value="Genomic_DNA"/>
</dbReference>
<evidence type="ECO:0000313" key="9">
    <source>
        <dbReference type="EMBL" id="TDE16040.1"/>
    </source>
</evidence>
<evidence type="ECO:0000256" key="3">
    <source>
        <dbReference type="ARBA" id="ARBA00023125"/>
    </source>
</evidence>
<evidence type="ECO:0000256" key="2">
    <source>
        <dbReference type="ARBA" id="ARBA00023015"/>
    </source>
</evidence>
<protein>
    <recommendedName>
        <fullName evidence="6">Glycerol operon regulatory protein</fullName>
    </recommendedName>
</protein>
<dbReference type="SMART" id="SM00346">
    <property type="entry name" value="HTH_ICLR"/>
    <property type="match status" value="1"/>
</dbReference>
<evidence type="ECO:0000259" key="7">
    <source>
        <dbReference type="PROSITE" id="PS51077"/>
    </source>
</evidence>
<dbReference type="Gene3D" id="3.30.450.40">
    <property type="match status" value="1"/>
</dbReference>
<dbReference type="GO" id="GO:0045892">
    <property type="term" value="P:negative regulation of DNA-templated transcription"/>
    <property type="evidence" value="ECO:0007669"/>
    <property type="project" value="TreeGrafter"/>
</dbReference>
<evidence type="ECO:0000259" key="8">
    <source>
        <dbReference type="PROSITE" id="PS51078"/>
    </source>
</evidence>
<dbReference type="InterPro" id="IPR050707">
    <property type="entry name" value="HTH_MetabolicPath_Reg"/>
</dbReference>
<dbReference type="InterPro" id="IPR036388">
    <property type="entry name" value="WH-like_DNA-bd_sf"/>
</dbReference>
<evidence type="ECO:0000256" key="4">
    <source>
        <dbReference type="ARBA" id="ARBA00023163"/>
    </source>
</evidence>
<proteinExistence type="predicted"/>
<dbReference type="GO" id="GO:0006071">
    <property type="term" value="P:glycerol metabolic process"/>
    <property type="evidence" value="ECO:0007669"/>
    <property type="project" value="UniProtKB-KW"/>
</dbReference>
<dbReference type="GO" id="GO:0003677">
    <property type="term" value="F:DNA binding"/>
    <property type="evidence" value="ECO:0007669"/>
    <property type="project" value="UniProtKB-KW"/>
</dbReference>
<reference evidence="9 10" key="1">
    <citation type="submission" date="2019-03" db="EMBL/GenBank/DDBJ databases">
        <title>Draft genome sequences of novel Actinobacteria.</title>
        <authorList>
            <person name="Sahin N."/>
            <person name="Ay H."/>
            <person name="Saygin H."/>
        </authorList>
    </citation>
    <scope>NUCLEOTIDE SEQUENCE [LARGE SCALE GENOMIC DNA]</scope>
    <source>
        <strain evidence="9 10">5K138</strain>
    </source>
</reference>
<dbReference type="PROSITE" id="PS51078">
    <property type="entry name" value="ICLR_ED"/>
    <property type="match status" value="1"/>
</dbReference>
<dbReference type="PANTHER" id="PTHR30136:SF24">
    <property type="entry name" value="HTH-TYPE TRANSCRIPTIONAL REPRESSOR ALLR"/>
    <property type="match status" value="1"/>
</dbReference>
<name>A0A4R5DUN2_9ACTN</name>
<dbReference type="Pfam" id="PF01614">
    <property type="entry name" value="IclR_C"/>
    <property type="match status" value="1"/>
</dbReference>
<dbReference type="PANTHER" id="PTHR30136">
    <property type="entry name" value="HELIX-TURN-HELIX TRANSCRIPTIONAL REGULATOR, ICLR FAMILY"/>
    <property type="match status" value="1"/>
</dbReference>